<dbReference type="Gramene" id="TraesCS6A02G148300.1">
    <property type="protein sequence ID" value="TraesCS6A02G148300.1.cds1"/>
    <property type="gene ID" value="TraesCS6A02G148300"/>
</dbReference>
<dbReference type="Gramene" id="TraesWEE_scaffold_045334_01G000200.1">
    <property type="protein sequence ID" value="TraesWEE_scaffold_045334_01G000200.1"/>
    <property type="gene ID" value="TraesWEE_scaffold_045334_01G000200"/>
</dbReference>
<reference evidence="1" key="1">
    <citation type="submission" date="2018-08" db="EMBL/GenBank/DDBJ databases">
        <authorList>
            <person name="Rossello M."/>
        </authorList>
    </citation>
    <scope>NUCLEOTIDE SEQUENCE [LARGE SCALE GENOMIC DNA]</scope>
    <source>
        <strain evidence="1">cv. Chinese Spring</strain>
    </source>
</reference>
<reference evidence="1" key="2">
    <citation type="submission" date="2018-10" db="UniProtKB">
        <authorList>
            <consortium name="EnsemblPlants"/>
        </authorList>
    </citation>
    <scope>IDENTIFICATION</scope>
</reference>
<evidence type="ECO:0000313" key="2">
    <source>
        <dbReference type="Proteomes" id="UP000019116"/>
    </source>
</evidence>
<protein>
    <submittedName>
        <fullName evidence="1">Uncharacterized protein</fullName>
    </submittedName>
</protein>
<dbReference type="Proteomes" id="UP000019116">
    <property type="component" value="Chromosome 6A"/>
</dbReference>
<dbReference type="EnsemblPlants" id="TraesCS6A02G148300.1">
    <property type="protein sequence ID" value="TraesCS6A02G148300.1.cds1"/>
    <property type="gene ID" value="TraesCS6A02G148300"/>
</dbReference>
<keyword evidence="2" id="KW-1185">Reference proteome</keyword>
<dbReference type="Gramene" id="TraesCLE_scaffold_017634_01G000300.1">
    <property type="protein sequence ID" value="TraesCLE_scaffold_017634_01G000300.1"/>
    <property type="gene ID" value="TraesCLE_scaffold_017634_01G000300"/>
</dbReference>
<accession>A0A3B6NP50</accession>
<dbReference type="AlphaFoldDB" id="A0A3B6NP50"/>
<sequence>MPIAKLAEKLLCQRLGIIEEGEMMTEEGINKYVALFNGKLPDIAVAALRALFKLDCDLATAVEDALVEHGGDTAPDLQAMGSEEATATT</sequence>
<dbReference type="Gramene" id="TraesCS6A03G0353600.1">
    <property type="protein sequence ID" value="TraesCS6A03G0353600.1.CDS1"/>
    <property type="gene ID" value="TraesCS6A03G0353600"/>
</dbReference>
<dbReference type="Gramene" id="TraesROB_scaffold_170108_01G000100.1">
    <property type="protein sequence ID" value="TraesROB_scaffold_170108_01G000100.1"/>
    <property type="gene ID" value="TraesROB_scaffold_170108_01G000100"/>
</dbReference>
<dbReference type="Gramene" id="TraesCAD_scaffold_040399_01G000300.1">
    <property type="protein sequence ID" value="TraesCAD_scaffold_040399_01G000300.1"/>
    <property type="gene ID" value="TraesCAD_scaffold_040399_01G000300"/>
</dbReference>
<dbReference type="SMR" id="A0A3B6NP50"/>
<organism evidence="1">
    <name type="scientific">Triticum aestivum</name>
    <name type="common">Wheat</name>
    <dbReference type="NCBI Taxonomy" id="4565"/>
    <lineage>
        <taxon>Eukaryota</taxon>
        <taxon>Viridiplantae</taxon>
        <taxon>Streptophyta</taxon>
        <taxon>Embryophyta</taxon>
        <taxon>Tracheophyta</taxon>
        <taxon>Spermatophyta</taxon>
        <taxon>Magnoliopsida</taxon>
        <taxon>Liliopsida</taxon>
        <taxon>Poales</taxon>
        <taxon>Poaceae</taxon>
        <taxon>BOP clade</taxon>
        <taxon>Pooideae</taxon>
        <taxon>Triticodae</taxon>
        <taxon>Triticeae</taxon>
        <taxon>Triticinae</taxon>
        <taxon>Triticum</taxon>
    </lineage>
</organism>
<proteinExistence type="predicted"/>
<evidence type="ECO:0000313" key="1">
    <source>
        <dbReference type="EnsemblPlants" id="TraesCS6A02G148300.1.cds1"/>
    </source>
</evidence>
<name>A0A3B6NP50_WHEAT</name>